<feature type="compositionally biased region" description="Basic and acidic residues" evidence="15">
    <location>
        <begin position="796"/>
        <end position="819"/>
    </location>
</feature>
<dbReference type="InterPro" id="IPR036266">
    <property type="entry name" value="SecA_Wing/Scaffold_sf"/>
</dbReference>
<proteinExistence type="inferred from homology"/>
<keyword evidence="13" id="KW-0811">Translocation</keyword>
<keyword evidence="6" id="KW-0963">Cytoplasm</keyword>
<evidence type="ECO:0000259" key="17">
    <source>
        <dbReference type="PROSITE" id="PS51196"/>
    </source>
</evidence>
<dbReference type="InterPro" id="IPR011116">
    <property type="entry name" value="SecA_Wing/Scaffold"/>
</dbReference>
<dbReference type="InterPro" id="IPR000185">
    <property type="entry name" value="SecA"/>
</dbReference>
<accession>A0A7V1LLP0</accession>
<evidence type="ECO:0000259" key="16">
    <source>
        <dbReference type="PROSITE" id="PS51194"/>
    </source>
</evidence>
<evidence type="ECO:0000256" key="6">
    <source>
        <dbReference type="ARBA" id="ARBA00022490"/>
    </source>
</evidence>
<dbReference type="Pfam" id="PF01043">
    <property type="entry name" value="SecA_PP_bind"/>
    <property type="match status" value="1"/>
</dbReference>
<keyword evidence="4" id="KW-0813">Transport</keyword>
<comment type="similarity">
    <text evidence="3">Belongs to the SecA family.</text>
</comment>
<dbReference type="GO" id="GO:0005524">
    <property type="term" value="F:ATP binding"/>
    <property type="evidence" value="ECO:0007669"/>
    <property type="project" value="UniProtKB-KW"/>
</dbReference>
<dbReference type="FunFam" id="1.10.3060.10:FF:000003">
    <property type="entry name" value="Protein translocase subunit SecA"/>
    <property type="match status" value="1"/>
</dbReference>
<dbReference type="GO" id="GO:0005886">
    <property type="term" value="C:plasma membrane"/>
    <property type="evidence" value="ECO:0007669"/>
    <property type="project" value="TreeGrafter"/>
</dbReference>
<keyword evidence="5" id="KW-1003">Cell membrane</keyword>
<name>A0A7V1LLP0_CALAY</name>
<evidence type="ECO:0000256" key="2">
    <source>
        <dbReference type="ARBA" id="ARBA00004170"/>
    </source>
</evidence>
<dbReference type="SUPFAM" id="SSF81886">
    <property type="entry name" value="Helical scaffold and wing domains of SecA"/>
    <property type="match status" value="1"/>
</dbReference>
<keyword evidence="7" id="KW-0479">Metal-binding</keyword>
<dbReference type="FunFam" id="3.40.50.300:FF:000246">
    <property type="entry name" value="Preprotein translocase subunit SecA"/>
    <property type="match status" value="1"/>
</dbReference>
<keyword evidence="11" id="KW-0653">Protein transport</keyword>
<gene>
    <name evidence="18" type="primary">secA</name>
    <name evidence="18" type="ORF">ENJ10_06455</name>
</gene>
<dbReference type="Pfam" id="PF07517">
    <property type="entry name" value="SecA_DEAD"/>
    <property type="match status" value="1"/>
</dbReference>
<dbReference type="SUPFAM" id="SSF81767">
    <property type="entry name" value="Pre-protein crosslinking domain of SecA"/>
    <property type="match status" value="1"/>
</dbReference>
<dbReference type="SUPFAM" id="SSF52540">
    <property type="entry name" value="P-loop containing nucleoside triphosphate hydrolases"/>
    <property type="match status" value="2"/>
</dbReference>
<evidence type="ECO:0000256" key="12">
    <source>
        <dbReference type="ARBA" id="ARBA00022967"/>
    </source>
</evidence>
<dbReference type="InterPro" id="IPR014018">
    <property type="entry name" value="SecA_motor_DEAD"/>
</dbReference>
<dbReference type="FunFam" id="3.40.50.300:FF:000113">
    <property type="entry name" value="Preprotein translocase subunit SecA"/>
    <property type="match status" value="1"/>
</dbReference>
<dbReference type="InterPro" id="IPR027417">
    <property type="entry name" value="P-loop_NTPase"/>
</dbReference>
<evidence type="ECO:0000256" key="4">
    <source>
        <dbReference type="ARBA" id="ARBA00022448"/>
    </source>
</evidence>
<dbReference type="GO" id="GO:0005829">
    <property type="term" value="C:cytosol"/>
    <property type="evidence" value="ECO:0007669"/>
    <property type="project" value="TreeGrafter"/>
</dbReference>
<dbReference type="InterPro" id="IPR001650">
    <property type="entry name" value="Helicase_C-like"/>
</dbReference>
<keyword evidence="9" id="KW-0862">Zinc</keyword>
<sequence>EWMGHVLNYLGLTVGVILGDMTPEQRREAYNCDVTYGTNNEFGFDYLRDNMAGSVDNIVQVRGHHYSIVDEVDSVLIDEARTPLIISGPVSVSTHRYAEMKPLVERLVTAQNRLVNRLVKEGEDLIKAGKEREGANKLLIAEKGAPKNKRLLKLYHDPSIKRMVQAMENDYLRDKGQSKASDEHYFGELYFIVDEKSHTIDLTEKGRVEMNPAEPEMFLIPDLGEEIAKIEQDESLSEEQKLAKKDELHQLLNERSEKVQNISQLLRAYTLYEKDSEYVVQDGKVQIVDEFTGRILSGRRYSDGLHQAIEAKENVKIERETQTLATITLQNFFRMYDKLAGMTGTAETEAAEFWEIYKLDVLVIPTNKPIARVDMDDRLYRTKREKYNAIIEEIETMNKLGRPVLVGTVTVEVSETLSRMLKRRGIKHNVLNAKQHKREAEIVSQAGERGAVTIATNMAGRGTDIKLGAGVVEAGDPERGIPGGLHVIGTERHESRRIDRQLRGRSGRQGDPGSSIFYLSLEDDLMRLFATDRVAGIMERLGAEEGEVITHKMMTKAIERAQRKVEARNFSIRKRLLDYDDVMNQQRTVIYDRRRAALMQEDIYAEVVNILEEYLDSVMAKYVDPKGHSDEWDLEGLKTEIQRISFLNFEKTYKDVEAYTAEDLKEKIKEDMLEIYSLKEKRIGREKMAVLERYFILRVIDEEWKDHLYQMDMLKEGIHLQAYGQKDPLIEYKKEAYYLFTALIDRINETILNWLWKFQLAEEPTNREERRHVPMKTVHEASTNMGFEGVPAGETDIQKASRERSDKRQPVRVEKKPRPNDPCFCGSGKKYKKCHGANA</sequence>
<evidence type="ECO:0000256" key="7">
    <source>
        <dbReference type="ARBA" id="ARBA00022723"/>
    </source>
</evidence>
<dbReference type="InterPro" id="IPR011130">
    <property type="entry name" value="SecA_preprotein_X-link_dom"/>
</dbReference>
<evidence type="ECO:0000256" key="13">
    <source>
        <dbReference type="ARBA" id="ARBA00023010"/>
    </source>
</evidence>
<evidence type="ECO:0000256" key="8">
    <source>
        <dbReference type="ARBA" id="ARBA00022741"/>
    </source>
</evidence>
<dbReference type="GO" id="GO:0043952">
    <property type="term" value="P:protein transport by the Sec complex"/>
    <property type="evidence" value="ECO:0007669"/>
    <property type="project" value="UniProtKB-ARBA"/>
</dbReference>
<evidence type="ECO:0000256" key="5">
    <source>
        <dbReference type="ARBA" id="ARBA00022475"/>
    </source>
</evidence>
<dbReference type="GO" id="GO:0006605">
    <property type="term" value="P:protein targeting"/>
    <property type="evidence" value="ECO:0007669"/>
    <property type="project" value="InterPro"/>
</dbReference>
<dbReference type="Pfam" id="PF07516">
    <property type="entry name" value="SecA_SW"/>
    <property type="match status" value="1"/>
</dbReference>
<dbReference type="CDD" id="cd18803">
    <property type="entry name" value="SF2_C_secA"/>
    <property type="match status" value="1"/>
</dbReference>
<evidence type="ECO:0000313" key="18">
    <source>
        <dbReference type="EMBL" id="HED10311.1"/>
    </source>
</evidence>
<dbReference type="SMART" id="SM00958">
    <property type="entry name" value="SecA_PP_bind"/>
    <property type="match status" value="1"/>
</dbReference>
<evidence type="ECO:0000256" key="14">
    <source>
        <dbReference type="ARBA" id="ARBA00023136"/>
    </source>
</evidence>
<dbReference type="GO" id="GO:0006886">
    <property type="term" value="P:intracellular protein transport"/>
    <property type="evidence" value="ECO:0007669"/>
    <property type="project" value="InterPro"/>
</dbReference>
<dbReference type="InterPro" id="IPR020937">
    <property type="entry name" value="SecA_CS"/>
</dbReference>
<keyword evidence="12" id="KW-1278">Translocase</keyword>
<evidence type="ECO:0000256" key="11">
    <source>
        <dbReference type="ARBA" id="ARBA00022927"/>
    </source>
</evidence>
<feature type="domain" description="SecA family profile" evidence="17">
    <location>
        <begin position="1"/>
        <end position="550"/>
    </location>
</feature>
<organism evidence="18">
    <name type="scientific">Caldithrix abyssi</name>
    <dbReference type="NCBI Taxonomy" id="187145"/>
    <lineage>
        <taxon>Bacteria</taxon>
        <taxon>Pseudomonadati</taxon>
        <taxon>Calditrichota</taxon>
        <taxon>Calditrichia</taxon>
        <taxon>Calditrichales</taxon>
        <taxon>Calditrichaceae</taxon>
        <taxon>Caldithrix</taxon>
    </lineage>
</organism>
<comment type="cofactor">
    <cofactor evidence="1">
        <name>Zn(2+)</name>
        <dbReference type="ChEBI" id="CHEBI:29105"/>
    </cofactor>
</comment>
<dbReference type="Gene3D" id="3.90.1440.10">
    <property type="entry name" value="SecA, preprotein cross-linking domain"/>
    <property type="match status" value="1"/>
</dbReference>
<evidence type="ECO:0000256" key="9">
    <source>
        <dbReference type="ARBA" id="ARBA00022833"/>
    </source>
</evidence>
<dbReference type="InterPro" id="IPR044722">
    <property type="entry name" value="SecA_SF2_C"/>
</dbReference>
<evidence type="ECO:0000256" key="10">
    <source>
        <dbReference type="ARBA" id="ARBA00022840"/>
    </source>
</evidence>
<dbReference type="EMBL" id="DRLD01000178">
    <property type="protein sequence ID" value="HED10311.1"/>
    <property type="molecule type" value="Genomic_DNA"/>
</dbReference>
<evidence type="ECO:0000256" key="3">
    <source>
        <dbReference type="ARBA" id="ARBA00007650"/>
    </source>
</evidence>
<protein>
    <submittedName>
        <fullName evidence="18">Preprotein translocase subunit SecA</fullName>
    </submittedName>
</protein>
<keyword evidence="10" id="KW-0067">ATP-binding</keyword>
<dbReference type="SMART" id="SM00957">
    <property type="entry name" value="SecA_DEAD"/>
    <property type="match status" value="1"/>
</dbReference>
<dbReference type="Gene3D" id="3.40.50.300">
    <property type="entry name" value="P-loop containing nucleotide triphosphate hydrolases"/>
    <property type="match status" value="4"/>
</dbReference>
<dbReference type="GO" id="GO:0017038">
    <property type="term" value="P:protein import"/>
    <property type="evidence" value="ECO:0007669"/>
    <property type="project" value="InterPro"/>
</dbReference>
<keyword evidence="14" id="KW-0472">Membrane</keyword>
<evidence type="ECO:0000256" key="1">
    <source>
        <dbReference type="ARBA" id="ARBA00001947"/>
    </source>
</evidence>
<dbReference type="PROSITE" id="PS51196">
    <property type="entry name" value="SECA_MOTOR_DEAD"/>
    <property type="match status" value="1"/>
</dbReference>
<dbReference type="PRINTS" id="PR00906">
    <property type="entry name" value="SECA"/>
</dbReference>
<comment type="caution">
    <text evidence="18">The sequence shown here is derived from an EMBL/GenBank/DDBJ whole genome shotgun (WGS) entry which is preliminary data.</text>
</comment>
<dbReference type="Proteomes" id="UP000886005">
    <property type="component" value="Unassembled WGS sequence"/>
</dbReference>
<feature type="domain" description="Helicase C-terminal" evidence="16">
    <location>
        <begin position="374"/>
        <end position="566"/>
    </location>
</feature>
<dbReference type="Gene3D" id="1.10.3060.10">
    <property type="entry name" value="Helical scaffold and wing domains of SecA"/>
    <property type="match status" value="1"/>
</dbReference>
<reference evidence="18" key="1">
    <citation type="journal article" date="2020" name="mSystems">
        <title>Genome- and Community-Level Interaction Insights into Carbon Utilization and Element Cycling Functions of Hydrothermarchaeota in Hydrothermal Sediment.</title>
        <authorList>
            <person name="Zhou Z."/>
            <person name="Liu Y."/>
            <person name="Xu W."/>
            <person name="Pan J."/>
            <person name="Luo Z.H."/>
            <person name="Li M."/>
        </authorList>
    </citation>
    <scope>NUCLEOTIDE SEQUENCE [LARGE SCALE GENOMIC DNA]</scope>
    <source>
        <strain evidence="18">HyVt-456</strain>
    </source>
</reference>
<feature type="region of interest" description="Disordered" evidence="15">
    <location>
        <begin position="783"/>
        <end position="839"/>
    </location>
</feature>
<dbReference type="GO" id="GO:0031522">
    <property type="term" value="C:cell envelope Sec protein transport complex"/>
    <property type="evidence" value="ECO:0007669"/>
    <property type="project" value="TreeGrafter"/>
</dbReference>
<comment type="subcellular location">
    <subcellularLocation>
        <location evidence="2">Membrane</location>
        <topology evidence="2">Peripheral membrane protein</topology>
    </subcellularLocation>
</comment>
<dbReference type="GO" id="GO:0046872">
    <property type="term" value="F:metal ion binding"/>
    <property type="evidence" value="ECO:0007669"/>
    <property type="project" value="UniProtKB-KW"/>
</dbReference>
<dbReference type="HAMAP" id="MF_01382">
    <property type="entry name" value="SecA"/>
    <property type="match status" value="1"/>
</dbReference>
<dbReference type="AlphaFoldDB" id="A0A7V1LLP0"/>
<dbReference type="PANTHER" id="PTHR30612:SF0">
    <property type="entry name" value="CHLOROPLAST PROTEIN-TRANSPORTING ATPASE"/>
    <property type="match status" value="1"/>
</dbReference>
<dbReference type="Pfam" id="PF02810">
    <property type="entry name" value="SEC-C"/>
    <property type="match status" value="1"/>
</dbReference>
<dbReference type="InterPro" id="IPR036670">
    <property type="entry name" value="SecA_X-link_sf"/>
</dbReference>
<dbReference type="PANTHER" id="PTHR30612">
    <property type="entry name" value="SECA INNER MEMBRANE COMPONENT OF SEC PROTEIN SECRETION SYSTEM"/>
    <property type="match status" value="1"/>
</dbReference>
<dbReference type="InterPro" id="IPR011115">
    <property type="entry name" value="SecA_DEAD"/>
</dbReference>
<feature type="compositionally biased region" description="Basic residues" evidence="15">
    <location>
        <begin position="829"/>
        <end position="839"/>
    </location>
</feature>
<dbReference type="Pfam" id="PF21090">
    <property type="entry name" value="P-loop_SecA"/>
    <property type="match status" value="2"/>
</dbReference>
<keyword evidence="8" id="KW-0547">Nucleotide-binding</keyword>
<feature type="non-terminal residue" evidence="18">
    <location>
        <position position="1"/>
    </location>
</feature>
<dbReference type="Gene3D" id="3.10.450.50">
    <property type="match status" value="1"/>
</dbReference>
<dbReference type="PROSITE" id="PS01312">
    <property type="entry name" value="SECA"/>
    <property type="match status" value="1"/>
</dbReference>
<dbReference type="PROSITE" id="PS51194">
    <property type="entry name" value="HELICASE_CTER"/>
    <property type="match status" value="1"/>
</dbReference>
<dbReference type="InterPro" id="IPR004027">
    <property type="entry name" value="SEC_C_motif"/>
</dbReference>
<evidence type="ECO:0000256" key="15">
    <source>
        <dbReference type="SAM" id="MobiDB-lite"/>
    </source>
</evidence>